<evidence type="ECO:0000313" key="3">
    <source>
        <dbReference type="EMBL" id="AVL95165.1"/>
    </source>
</evidence>
<name>A0A2P1EMN2_9VIRU</name>
<dbReference type="SMART" id="SM00248">
    <property type="entry name" value="ANK"/>
    <property type="match status" value="5"/>
</dbReference>
<dbReference type="Proteomes" id="UP000289600">
    <property type="component" value="Segment"/>
</dbReference>
<dbReference type="Pfam" id="PF12796">
    <property type="entry name" value="Ank_2"/>
    <property type="match status" value="1"/>
</dbReference>
<dbReference type="PANTHER" id="PTHR24188:SF29">
    <property type="entry name" value="GH09064P"/>
    <property type="match status" value="1"/>
</dbReference>
<keyword evidence="1" id="KW-0677">Repeat</keyword>
<dbReference type="InterPro" id="IPR036770">
    <property type="entry name" value="Ankyrin_rpt-contain_sf"/>
</dbReference>
<evidence type="ECO:0000256" key="2">
    <source>
        <dbReference type="ARBA" id="ARBA00023043"/>
    </source>
</evidence>
<keyword evidence="2" id="KW-0040">ANK repeat</keyword>
<sequence length="374" mass="43397">MNKYCIVSHYEIGSPLEKSYIEGLNISEDLLKSKNGKLFRGFRYTRIKDIFKNRNIGVYIILIDIPKDAIIYEHIFDNVWYSDKIIVRQKLYFKDLTTIKYLVNNGAILTDCCKYLLCWASEKGYLDIFKYILNLDAKLLSSDKLIKRISFDKLKLLKYLTKDEGKFITLDDFNICMKLASLNGHNNIIQYLIELGEDIKQDKLGYCIRWACSSGHLQTFKYLIQMGASLDLHIEKCINMAYIYKHQNIVSYLKTIYNVNEYIVKCINTVFSDVESNEYLSTIEFLIATNVDGTILYNIMKIACIKGYMRTVKLLIASGIKPDKTCLLLASTSLKSEIVNLIMNYCATKNRSVKFVKKKANEHVTLKHCIQDCW</sequence>
<evidence type="ECO:0000256" key="1">
    <source>
        <dbReference type="ARBA" id="ARBA00022737"/>
    </source>
</evidence>
<dbReference type="SUPFAM" id="SSF48403">
    <property type="entry name" value="Ankyrin repeat"/>
    <property type="match status" value="1"/>
</dbReference>
<dbReference type="InterPro" id="IPR002110">
    <property type="entry name" value="Ankyrin_rpt"/>
</dbReference>
<reference evidence="4" key="1">
    <citation type="submission" date="2018-01" db="EMBL/GenBank/DDBJ databases">
        <title>Testimony of 'menage a trois' revealed by the proteome of Megavirus virophage.</title>
        <authorList>
            <person name="Jeudy S."/>
            <person name="Bertaux L."/>
            <person name="Alempic J.-M."/>
            <person name="Lartigue A."/>
            <person name="Legendre M."/>
            <person name="Philippe N."/>
            <person name="Beucher L."/>
            <person name="Biondi E."/>
            <person name="Juul S."/>
            <person name="Turner D."/>
            <person name="Coute Y."/>
            <person name="Claverie J.-M."/>
            <person name="Abergel C."/>
        </authorList>
    </citation>
    <scope>NUCLEOTIDE SEQUENCE [LARGE SCALE GENOMIC DNA]</scope>
</reference>
<dbReference type="EMBL" id="MG807320">
    <property type="protein sequence ID" value="AVL95165.1"/>
    <property type="molecule type" value="Genomic_DNA"/>
</dbReference>
<accession>A0A2P1EMN2</accession>
<proteinExistence type="predicted"/>
<protein>
    <submittedName>
        <fullName evidence="3">Ankyrin repeat protein</fullName>
    </submittedName>
</protein>
<organism evidence="3 4">
    <name type="scientific">Moumouvirus australiensis</name>
    <dbReference type="NCBI Taxonomy" id="2109587"/>
    <lineage>
        <taxon>Viruses</taxon>
        <taxon>Varidnaviria</taxon>
        <taxon>Bamfordvirae</taxon>
        <taxon>Nucleocytoviricota</taxon>
        <taxon>Megaviricetes</taxon>
        <taxon>Imitervirales</taxon>
        <taxon>Mimiviridae</taxon>
        <taxon>Megamimivirinae</taxon>
        <taxon>Moumouvirus</taxon>
        <taxon>Moumouvirus australiense</taxon>
    </lineage>
</organism>
<dbReference type="Gene3D" id="1.25.40.20">
    <property type="entry name" value="Ankyrin repeat-containing domain"/>
    <property type="match status" value="1"/>
</dbReference>
<evidence type="ECO:0000313" key="4">
    <source>
        <dbReference type="Proteomes" id="UP000289600"/>
    </source>
</evidence>
<keyword evidence="4" id="KW-1185">Reference proteome</keyword>
<gene>
    <name evidence="3" type="ORF">mc_778</name>
</gene>
<dbReference type="PANTHER" id="PTHR24188">
    <property type="entry name" value="ANKYRIN REPEAT PROTEIN"/>
    <property type="match status" value="1"/>
</dbReference>